<evidence type="ECO:0000256" key="11">
    <source>
        <dbReference type="SAM" id="Phobius"/>
    </source>
</evidence>
<evidence type="ECO:0000256" key="4">
    <source>
        <dbReference type="ARBA" id="ARBA00023043"/>
    </source>
</evidence>
<keyword evidence="2" id="KW-0716">Sensory transduction</keyword>
<feature type="repeat" description="ANK" evidence="8">
    <location>
        <begin position="252"/>
        <end position="284"/>
    </location>
</feature>
<dbReference type="SUPFAM" id="SSF48403">
    <property type="entry name" value="Ankyrin repeat"/>
    <property type="match status" value="1"/>
</dbReference>
<feature type="repeat" description="ANK" evidence="8">
    <location>
        <begin position="318"/>
        <end position="352"/>
    </location>
</feature>
<dbReference type="GO" id="GO:0005216">
    <property type="term" value="F:monoatomic ion channel activity"/>
    <property type="evidence" value="ECO:0007669"/>
    <property type="project" value="InterPro"/>
</dbReference>
<evidence type="ECO:0000313" key="12">
    <source>
        <dbReference type="EMBL" id="KAK7602697.1"/>
    </source>
</evidence>
<sequence length="914" mass="102665">MKHKRSIKSHLFSLRNKSNKAKSCRAQCVSLKCMDRDQAVYGAQLTVPVLRENVRLALFELMRLMRTHSGRYLNLETDDISSADIDDQFDCNCAFLWAAYSGDTALMQRLHDERGADPAFAHPQVNFNALHLSALCGSLDGVLWLLRKQCPIVYTSTGLSPLHFAAYGKSVRICRYLIEQGCRVDGTVLHAAAYAGSLDCAAFILESTSSPNSYDENGNTALHIAVDLGKYPIVKLLLDDPRTNVNAKTLPLHYTALHLAADNGYTECMQALLRSEACVNVTSTRGHTPLHLCCKQSFIDCVQLLLEHGADVNTQDNERRSALHAAVSKSPWSLHIVRMLVERDANVNLADAFGYTCLHVAALNELDECVEYLIMQGANVAARTQGNVSALNIINRKTPVSVKTIPRRLDLAMSYKEQNLKLNFRDILRNSPVGEIGFLYALQKEGQSQVLEHPLCQAFLHLKWQKVRAYIIIRVIISIITALLLSVYVLLCITNGCDNAIAFQAARRQCSPTDPCAHCYDYTNITAINDTDLRTTCESCANQSSPACGYLLKYGADYEECKKYPLGRKIIEMPNVIDWMRNVIIAVMLVNAVRVFFSLAAYRTFAKYFTKYVNALEVIVSLSVVAMAIDVQQDNKFDLHTPVGACAVLCAWSYLMITIGQLPFFGTYIAMFNKVLKEFLKMITAFFCLLVGFTFTFCVLKPDYFGNPLAGFVRVVGMMTGELNLSDVITLEPSMFVLEYTMLAVLWLFMILVTIVLMNLLVGIAVNDVEGLRKTADLCELIQQTKLIYFIEVSCFKGYFPKRAMDLLRRFLFIWPDSYTVVLSVRPLNPHEKRIPKDIMDAAVEIAVRRTQNRYKMNAKTPTIEKRLDTLEGQLRNLEEMVASIGKNLIRITGDDKNDKEEDTEPMGESEDTN</sequence>
<evidence type="ECO:0000256" key="3">
    <source>
        <dbReference type="ARBA" id="ARBA00022737"/>
    </source>
</evidence>
<keyword evidence="1" id="KW-0813">Transport</keyword>
<keyword evidence="11" id="KW-0472">Membrane</keyword>
<feature type="transmembrane region" description="Helical" evidence="11">
    <location>
        <begin position="683"/>
        <end position="702"/>
    </location>
</feature>
<feature type="transmembrane region" description="Helical" evidence="11">
    <location>
        <begin position="651"/>
        <end position="671"/>
    </location>
</feature>
<keyword evidence="4 8" id="KW-0040">ANK repeat</keyword>
<evidence type="ECO:0000256" key="9">
    <source>
        <dbReference type="SAM" id="Coils"/>
    </source>
</evidence>
<evidence type="ECO:0000256" key="6">
    <source>
        <dbReference type="ARBA" id="ARBA00023180"/>
    </source>
</evidence>
<dbReference type="PROSITE" id="PS50297">
    <property type="entry name" value="ANK_REP_REGION"/>
    <property type="match status" value="5"/>
</dbReference>
<dbReference type="InterPro" id="IPR002110">
    <property type="entry name" value="Ankyrin_rpt"/>
</dbReference>
<feature type="repeat" description="ANK" evidence="8">
    <location>
        <begin position="157"/>
        <end position="185"/>
    </location>
</feature>
<dbReference type="PANTHER" id="PTHR47143">
    <property type="entry name" value="TRANSIENT RECEPTOR POTENTIAL CATION CHANNEL PROTEIN PAINLESS"/>
    <property type="match status" value="1"/>
</dbReference>
<keyword evidence="11" id="KW-1133">Transmembrane helix</keyword>
<evidence type="ECO:0000256" key="2">
    <source>
        <dbReference type="ARBA" id="ARBA00022606"/>
    </source>
</evidence>
<evidence type="ECO:0000313" key="13">
    <source>
        <dbReference type="Proteomes" id="UP001367676"/>
    </source>
</evidence>
<keyword evidence="13" id="KW-1185">Reference proteome</keyword>
<dbReference type="Pfam" id="PF12796">
    <property type="entry name" value="Ank_2"/>
    <property type="match status" value="3"/>
</dbReference>
<dbReference type="EMBL" id="JBBCAQ010000007">
    <property type="protein sequence ID" value="KAK7602697.1"/>
    <property type="molecule type" value="Genomic_DNA"/>
</dbReference>
<feature type="transmembrane region" description="Helical" evidence="11">
    <location>
        <begin position="471"/>
        <end position="491"/>
    </location>
</feature>
<feature type="transmembrane region" description="Helical" evidence="11">
    <location>
        <begin position="744"/>
        <end position="766"/>
    </location>
</feature>
<dbReference type="AlphaFoldDB" id="A0AAN9TRS7"/>
<evidence type="ECO:0000256" key="7">
    <source>
        <dbReference type="ARBA" id="ARBA00023303"/>
    </source>
</evidence>
<evidence type="ECO:0000256" key="8">
    <source>
        <dbReference type="PROSITE-ProRule" id="PRU00023"/>
    </source>
</evidence>
<feature type="region of interest" description="Disordered" evidence="10">
    <location>
        <begin position="893"/>
        <end position="914"/>
    </location>
</feature>
<gene>
    <name evidence="12" type="ORF">V9T40_006671</name>
</gene>
<keyword evidence="5" id="KW-0406">Ion transport</keyword>
<keyword evidence="11" id="KW-0812">Transmembrane</keyword>
<dbReference type="SMART" id="SM00248">
    <property type="entry name" value="ANK"/>
    <property type="match status" value="9"/>
</dbReference>
<evidence type="ECO:0008006" key="14">
    <source>
        <dbReference type="Google" id="ProtNLM"/>
    </source>
</evidence>
<dbReference type="Pfam" id="PF00023">
    <property type="entry name" value="Ank"/>
    <property type="match status" value="2"/>
</dbReference>
<comment type="caution">
    <text evidence="12">The sequence shown here is derived from an EMBL/GenBank/DDBJ whole genome shotgun (WGS) entry which is preliminary data.</text>
</comment>
<feature type="repeat" description="ANK" evidence="8">
    <location>
        <begin position="285"/>
        <end position="317"/>
    </location>
</feature>
<keyword evidence="7" id="KW-0407">Ion channel</keyword>
<dbReference type="InterPro" id="IPR036770">
    <property type="entry name" value="Ankyrin_rpt-contain_sf"/>
</dbReference>
<dbReference type="Proteomes" id="UP001367676">
    <property type="component" value="Unassembled WGS sequence"/>
</dbReference>
<name>A0AAN9TRS7_9HEMI</name>
<feature type="coiled-coil region" evidence="9">
    <location>
        <begin position="861"/>
        <end position="888"/>
    </location>
</feature>
<accession>A0AAN9TRS7</accession>
<keyword evidence="9" id="KW-0175">Coiled coil</keyword>
<feature type="repeat" description="ANK" evidence="8">
    <location>
        <begin position="353"/>
        <end position="385"/>
    </location>
</feature>
<dbReference type="PRINTS" id="PR01415">
    <property type="entry name" value="ANKYRIN"/>
</dbReference>
<keyword evidence="6" id="KW-0325">Glycoprotein</keyword>
<organism evidence="12 13">
    <name type="scientific">Parthenolecanium corni</name>
    <dbReference type="NCBI Taxonomy" id="536013"/>
    <lineage>
        <taxon>Eukaryota</taxon>
        <taxon>Metazoa</taxon>
        <taxon>Ecdysozoa</taxon>
        <taxon>Arthropoda</taxon>
        <taxon>Hexapoda</taxon>
        <taxon>Insecta</taxon>
        <taxon>Pterygota</taxon>
        <taxon>Neoptera</taxon>
        <taxon>Paraneoptera</taxon>
        <taxon>Hemiptera</taxon>
        <taxon>Sternorrhyncha</taxon>
        <taxon>Coccoidea</taxon>
        <taxon>Coccidae</taxon>
        <taxon>Parthenolecanium</taxon>
    </lineage>
</organism>
<dbReference type="Gene3D" id="1.25.40.20">
    <property type="entry name" value="Ankyrin repeat-containing domain"/>
    <property type="match status" value="1"/>
</dbReference>
<dbReference type="GO" id="GO:0034703">
    <property type="term" value="C:cation channel complex"/>
    <property type="evidence" value="ECO:0007669"/>
    <property type="project" value="UniProtKB-ARBA"/>
</dbReference>
<feature type="transmembrane region" description="Helical" evidence="11">
    <location>
        <begin position="612"/>
        <end position="631"/>
    </location>
</feature>
<reference evidence="12 13" key="1">
    <citation type="submission" date="2024-03" db="EMBL/GenBank/DDBJ databases">
        <title>Adaptation during the transition from Ophiocordyceps entomopathogen to insect associate is accompanied by gene loss and intensified selection.</title>
        <authorList>
            <person name="Ward C.M."/>
            <person name="Onetto C.A."/>
            <person name="Borneman A.R."/>
        </authorList>
    </citation>
    <scope>NUCLEOTIDE SEQUENCE [LARGE SCALE GENOMIC DNA]</scope>
    <source>
        <strain evidence="12">AWRI1</strain>
        <tissue evidence="12">Single Adult Female</tissue>
    </source>
</reference>
<proteinExistence type="predicted"/>
<dbReference type="PROSITE" id="PS50088">
    <property type="entry name" value="ANK_REPEAT"/>
    <property type="match status" value="6"/>
</dbReference>
<evidence type="ECO:0000256" key="10">
    <source>
        <dbReference type="SAM" id="MobiDB-lite"/>
    </source>
</evidence>
<protein>
    <recommendedName>
        <fullName evidence="14">Transient receptor potential channel pyrexia</fullName>
    </recommendedName>
</protein>
<evidence type="ECO:0000256" key="1">
    <source>
        <dbReference type="ARBA" id="ARBA00022448"/>
    </source>
</evidence>
<feature type="compositionally biased region" description="Acidic residues" evidence="10">
    <location>
        <begin position="901"/>
        <end position="914"/>
    </location>
</feature>
<feature type="repeat" description="ANK" evidence="8">
    <location>
        <begin position="217"/>
        <end position="239"/>
    </location>
</feature>
<dbReference type="InterPro" id="IPR052076">
    <property type="entry name" value="TRP_cation_channel"/>
</dbReference>
<feature type="transmembrane region" description="Helical" evidence="11">
    <location>
        <begin position="579"/>
        <end position="600"/>
    </location>
</feature>
<keyword evidence="3" id="KW-0677">Repeat</keyword>
<evidence type="ECO:0000256" key="5">
    <source>
        <dbReference type="ARBA" id="ARBA00023065"/>
    </source>
</evidence>
<dbReference type="PANTHER" id="PTHR47143:SF1">
    <property type="entry name" value="ION_TRANS DOMAIN-CONTAINING PROTEIN"/>
    <property type="match status" value="1"/>
</dbReference>